<keyword evidence="8" id="KW-1133">Transmembrane helix</keyword>
<dbReference type="InterPro" id="IPR011008">
    <property type="entry name" value="Dimeric_a/b-barrel"/>
</dbReference>
<evidence type="ECO:0000256" key="3">
    <source>
        <dbReference type="ARBA" id="ARBA00022559"/>
    </source>
</evidence>
<dbReference type="PANTHER" id="PTHR30521">
    <property type="entry name" value="DEFERROCHELATASE/PEROXIDASE"/>
    <property type="match status" value="1"/>
</dbReference>
<evidence type="ECO:0000313" key="10">
    <source>
        <dbReference type="Proteomes" id="UP000009134"/>
    </source>
</evidence>
<organism evidence="9 10">
    <name type="scientific">Novosphingobium aromaticivorans (strain ATCC 700278 / DSM 12444 / CCUG 56034 / CIP 105152 / NBRC 16084 / F199)</name>
    <dbReference type="NCBI Taxonomy" id="279238"/>
    <lineage>
        <taxon>Bacteria</taxon>
        <taxon>Pseudomonadati</taxon>
        <taxon>Pseudomonadota</taxon>
        <taxon>Alphaproteobacteria</taxon>
        <taxon>Sphingomonadales</taxon>
        <taxon>Sphingomonadaceae</taxon>
        <taxon>Novosphingobium</taxon>
    </lineage>
</organism>
<accession>A4XFE6</accession>
<comment type="similarity">
    <text evidence="2">Belongs to the cytochrome P450 family.</text>
</comment>
<evidence type="ECO:0000256" key="6">
    <source>
        <dbReference type="ARBA" id="ARBA00023004"/>
    </source>
</evidence>
<evidence type="ECO:0000313" key="9">
    <source>
        <dbReference type="EMBL" id="ABP64657.1"/>
    </source>
</evidence>
<keyword evidence="10" id="KW-1185">Reference proteome</keyword>
<evidence type="ECO:0000256" key="2">
    <source>
        <dbReference type="ARBA" id="ARBA00010617"/>
    </source>
</evidence>
<dbReference type="PROSITE" id="PS51404">
    <property type="entry name" value="DYP_PEROXIDASE"/>
    <property type="match status" value="1"/>
</dbReference>
<keyword evidence="5" id="KW-0560">Oxidoreductase</keyword>
<gene>
    <name evidence="9" type="ordered locus">Saro_3798</name>
</gene>
<dbReference type="Proteomes" id="UP000009134">
    <property type="component" value="Plasmid pNL2"/>
</dbReference>
<dbReference type="Gene3D" id="1.10.630.10">
    <property type="entry name" value="Cytochrome P450"/>
    <property type="match status" value="1"/>
</dbReference>
<dbReference type="KEGG" id="nar:Saro_3798"/>
<dbReference type="GO" id="GO:0004601">
    <property type="term" value="F:peroxidase activity"/>
    <property type="evidence" value="ECO:0007669"/>
    <property type="project" value="UniProtKB-KW"/>
</dbReference>
<dbReference type="GO" id="GO:0004497">
    <property type="term" value="F:monooxygenase activity"/>
    <property type="evidence" value="ECO:0007669"/>
    <property type="project" value="InterPro"/>
</dbReference>
<evidence type="ECO:0000256" key="4">
    <source>
        <dbReference type="ARBA" id="ARBA00022723"/>
    </source>
</evidence>
<dbReference type="InterPro" id="IPR036396">
    <property type="entry name" value="Cyt_P450_sf"/>
</dbReference>
<dbReference type="eggNOG" id="COG2124">
    <property type="taxonomic scope" value="Bacteria"/>
</dbReference>
<name>A4XFE6_NOVAD</name>
<keyword evidence="9" id="KW-0614">Plasmid</keyword>
<dbReference type="SUPFAM" id="SSF48264">
    <property type="entry name" value="Cytochrome P450"/>
    <property type="match status" value="1"/>
</dbReference>
<keyword evidence="8" id="KW-0812">Transmembrane</keyword>
<dbReference type="EMBL" id="CP000677">
    <property type="protein sequence ID" value="ABP64657.1"/>
    <property type="molecule type" value="Genomic_DNA"/>
</dbReference>
<dbReference type="InterPro" id="IPR002397">
    <property type="entry name" value="Cyt_P450_B"/>
</dbReference>
<dbReference type="eggNOG" id="COG2837">
    <property type="taxonomic scope" value="Bacteria"/>
</dbReference>
<keyword evidence="6" id="KW-0408">Iron</keyword>
<proteinExistence type="inferred from homology"/>
<dbReference type="CDD" id="cd20612">
    <property type="entry name" value="CYP_LDS-like_C"/>
    <property type="match status" value="1"/>
</dbReference>
<protein>
    <submittedName>
        <fullName evidence="9">Cytochrome P450-like protein</fullName>
    </submittedName>
</protein>
<dbReference type="GO" id="GO:0016705">
    <property type="term" value="F:oxidoreductase activity, acting on paired donors, with incorporation or reduction of molecular oxygen"/>
    <property type="evidence" value="ECO:0007669"/>
    <property type="project" value="InterPro"/>
</dbReference>
<evidence type="ECO:0000256" key="1">
    <source>
        <dbReference type="ARBA" id="ARBA00001970"/>
    </source>
</evidence>
<dbReference type="RefSeq" id="WP_011907039.1">
    <property type="nucleotide sequence ID" value="NC_009427.1"/>
</dbReference>
<sequence>MFEPKYLRMQWLGARRKKERGSMDFSLDFMRPKGVAGQVAAALFRRLLVPVLFVLQCFWPVLRWRRFLLVTRADDVAAILGDPEGFPVPFGPEMQSLGAGATFLLGLEGPDHDRQRRIITSVVKRSDLAGLEAQADSFAKALLESSKGRIDAQRDLVQRVAAETCARYFGLPIDDPDLYAEWTIACSQLLFADPLGDPVARDMAEAAAARIGALIDRTVAATQSGGHEHAAPPETLVARLVELQAAGGADAPTNEEIRAILLGLSVGFVPTNSMAGGKILDLLSRKGEARREAIEAARAGDAQHFEQVLREAMRLAPAIAPGQWRWTRQDTQWIRPGGRTFRVRRNTLVMVATQIALRDPRKVVRPWRFEYDRTDTPPLVFGNHAHSCIGEHIAIAQLRGSLMPLLAQDGIEDSLNRLRVKWLGAFPEHAWLQFDHDEGAQKGQFIVIEAKAGTTAELNARIAEIDARLERLRPRLDQAGLLHFCSMTAIDAPTTRPPEERGDGRTTDTLLVIEVNGDGEGTRAIAAFVRAMNAELRALLAAAGVEPGLDLVTYLLDKRLDLTSAPWGATALQFYGHQGLSARDIAAQDELAGIASEALQATLQANIGLVASASATLREVRRRIVARPDGARWAAYMLKPSQARMDLSWWDDPLDGGFVLRLLRTRAMKRVGLVLVAVALASAWAIGRSEGFTWGGLVSLPHLLWLGIAGVMVSLSGGALVAGGFVAMLRLKESRDVPDGAAPSLDHLRECAAHEDKPDHVHNHILVVTPLKKGLIRRLALALALWGIAMIVTFRFRPGFVLNMGTIHFARWVRLPGRDTMVFQSNYDGSWESYLEDFITRAHWGQSAAWSNGEGFPRTRFLISGGAEDGDNFKRYVRRKQVLTRFWYARFRNLTSAAMRRNALIHDGLARARTESEARSWLALFGSGQLTRDRLESDEIQSLVFTGFGKLRHSTALLIRFGEQADDNRKWLRNLTGFRNATPDKSLLFEMDEVRERRLGRVTFGEAERFGTAVSLGLSAEGLRVLEMPASHPERGFNALPGPFAFGMTNRARRLGDDGEEAPQNWRWRDAEDGAVHAILLLYAADEEGLARLAALHRRFAERAGVSVVDEVPTTALPQNGHAYDHFGFRDGIVQPVIAGTAKAALNRVPSDIIPPGEMVLGYANAQGYLTPGIPVDKADDPFDRLPEMPREPQRYPRFGGDEGARGPRDFGRNGAFLAVRQLEQHVVRFSEAMEAAANQIHDNYPELPSLLGHDVDANWVAARLVGRWKNGAPLMRNPLEPDRKSPELPMLFGADDPSGLQCPLGAHVRRANPRDSFEPGDPTELGIVNRHRLVRRGRSYERPASDGGAPEQGLLFMAVCEDLERQFEFVQRSWLDSPAFHDLDRENDPIVGRCPAGHKRSFRIPTSSGPIQVDGLPQFVTLRAGGYFFLPSRSAMLWLARV</sequence>
<evidence type="ECO:0000256" key="8">
    <source>
        <dbReference type="SAM" id="Phobius"/>
    </source>
</evidence>
<keyword evidence="8" id="KW-0472">Membrane</keyword>
<dbReference type="InterPro" id="IPR006314">
    <property type="entry name" value="Dyp_peroxidase"/>
</dbReference>
<feature type="transmembrane region" description="Helical" evidence="8">
    <location>
        <begin position="703"/>
        <end position="729"/>
    </location>
</feature>
<geneLocation type="plasmid" evidence="9 10">
    <name>pNL2</name>
</geneLocation>
<evidence type="ECO:0000256" key="5">
    <source>
        <dbReference type="ARBA" id="ARBA00023002"/>
    </source>
</evidence>
<keyword evidence="4" id="KW-0479">Metal-binding</keyword>
<feature type="transmembrane region" description="Helical" evidence="8">
    <location>
        <begin position="671"/>
        <end position="687"/>
    </location>
</feature>
<dbReference type="PANTHER" id="PTHR30521:SF5">
    <property type="entry name" value="BLR4509 PROTEIN"/>
    <property type="match status" value="1"/>
</dbReference>
<dbReference type="GO" id="GO:0005829">
    <property type="term" value="C:cytosol"/>
    <property type="evidence" value="ECO:0007669"/>
    <property type="project" value="TreeGrafter"/>
</dbReference>
<dbReference type="HOGENOM" id="CLU_004376_0_0_5"/>
<keyword evidence="3" id="KW-0575">Peroxidase</keyword>
<dbReference type="PRINTS" id="PR00359">
    <property type="entry name" value="BP450"/>
</dbReference>
<feature type="region of interest" description="Disordered" evidence="7">
    <location>
        <begin position="1187"/>
        <end position="1208"/>
    </location>
</feature>
<dbReference type="SUPFAM" id="SSF54909">
    <property type="entry name" value="Dimeric alpha+beta barrel"/>
    <property type="match status" value="1"/>
</dbReference>
<dbReference type="GO" id="GO:0005506">
    <property type="term" value="F:iron ion binding"/>
    <property type="evidence" value="ECO:0007669"/>
    <property type="project" value="InterPro"/>
</dbReference>
<feature type="transmembrane region" description="Helical" evidence="8">
    <location>
        <begin position="779"/>
        <end position="796"/>
    </location>
</feature>
<evidence type="ECO:0000256" key="7">
    <source>
        <dbReference type="SAM" id="MobiDB-lite"/>
    </source>
</evidence>
<comment type="cofactor">
    <cofactor evidence="1">
        <name>heme b</name>
        <dbReference type="ChEBI" id="CHEBI:60344"/>
    </cofactor>
</comment>
<dbReference type="GO" id="GO:0020037">
    <property type="term" value="F:heme binding"/>
    <property type="evidence" value="ECO:0007669"/>
    <property type="project" value="InterPro"/>
</dbReference>
<reference evidence="9 10" key="1">
    <citation type="submission" date="2007-04" db="EMBL/GenBank/DDBJ databases">
        <title>Complete sequence of plasmid pNL2 of Novosphingobium aromaticivorans DSM 12444.</title>
        <authorList>
            <consortium name="US DOE Joint Genome Institute"/>
            <person name="Copeland A."/>
            <person name="Lucas S."/>
            <person name="Lapidus A."/>
            <person name="Barry K."/>
            <person name="Detter J.C."/>
            <person name="Glavina del Rio T."/>
            <person name="Hammon N."/>
            <person name="Israni S."/>
            <person name="Dalin E."/>
            <person name="Tice H."/>
            <person name="Pitluck S."/>
            <person name="Chertkov O."/>
            <person name="Han C."/>
            <person name="Thomson S."/>
            <person name="Schmutz J."/>
            <person name="Larimer F."/>
            <person name="Land M."/>
            <person name="Kyrpides N."/>
            <person name="Ivanova N."/>
            <person name="Fredrickson J."/>
            <person name="Romine M.F."/>
            <person name="Richardson P."/>
        </authorList>
    </citation>
    <scope>NUCLEOTIDE SEQUENCE [LARGE SCALE GENOMIC DNA]</scope>
    <source>
        <strain evidence="10">ATCC 700278 / DSM 12444 / CCUG 56034 / CIP 105152 / NBRC 16084 / F199</strain>
        <plasmid evidence="9 10">pNL2</plasmid>
    </source>
</reference>